<dbReference type="HOGENOM" id="CLU_010194_44_4_1"/>
<keyword evidence="3" id="KW-1185">Reference proteome</keyword>
<name>W3XPU3_PESFW</name>
<dbReference type="Pfam" id="PF00106">
    <property type="entry name" value="adh_short"/>
    <property type="match status" value="1"/>
</dbReference>
<dbReference type="OrthoDB" id="542013at2759"/>
<dbReference type="GeneID" id="19266092"/>
<dbReference type="PANTHER" id="PTHR43157">
    <property type="entry name" value="PHOSPHATIDYLINOSITOL-GLYCAN BIOSYNTHESIS CLASS F PROTEIN-RELATED"/>
    <property type="match status" value="1"/>
</dbReference>
<reference evidence="3" key="1">
    <citation type="journal article" date="2015" name="BMC Genomics">
        <title>Genomic and transcriptomic analysis of the endophytic fungus Pestalotiopsis fici reveals its lifestyle and high potential for synthesis of natural products.</title>
        <authorList>
            <person name="Wang X."/>
            <person name="Zhang X."/>
            <person name="Liu L."/>
            <person name="Xiang M."/>
            <person name="Wang W."/>
            <person name="Sun X."/>
            <person name="Che Y."/>
            <person name="Guo L."/>
            <person name="Liu G."/>
            <person name="Guo L."/>
            <person name="Wang C."/>
            <person name="Yin W.B."/>
            <person name="Stadler M."/>
            <person name="Zhang X."/>
            <person name="Liu X."/>
        </authorList>
    </citation>
    <scope>NUCLEOTIDE SEQUENCE [LARGE SCALE GENOMIC DNA]</scope>
    <source>
        <strain evidence="3">W106-1 / CGMCC3.15140</strain>
    </source>
</reference>
<dbReference type="AlphaFoldDB" id="W3XPU3"/>
<gene>
    <name evidence="2" type="ORF">PFICI_01079</name>
</gene>
<dbReference type="InterPro" id="IPR036291">
    <property type="entry name" value="NAD(P)-bd_dom_sf"/>
</dbReference>
<evidence type="ECO:0000313" key="3">
    <source>
        <dbReference type="Proteomes" id="UP000030651"/>
    </source>
</evidence>
<evidence type="ECO:0000256" key="1">
    <source>
        <dbReference type="ARBA" id="ARBA00023002"/>
    </source>
</evidence>
<dbReference type="EMBL" id="KI912109">
    <property type="protein sequence ID" value="ETS87251.1"/>
    <property type="molecule type" value="Genomic_DNA"/>
</dbReference>
<protein>
    <submittedName>
        <fullName evidence="2">Uncharacterized protein</fullName>
    </submittedName>
</protein>
<dbReference type="PRINTS" id="PR00081">
    <property type="entry name" value="GDHRDH"/>
</dbReference>
<dbReference type="InterPro" id="IPR002347">
    <property type="entry name" value="SDR_fam"/>
</dbReference>
<dbReference type="RefSeq" id="XP_007827851.1">
    <property type="nucleotide sequence ID" value="XM_007829660.1"/>
</dbReference>
<dbReference type="SUPFAM" id="SSF51735">
    <property type="entry name" value="NAD(P)-binding Rossmann-fold domains"/>
    <property type="match status" value="1"/>
</dbReference>
<evidence type="ECO:0000313" key="2">
    <source>
        <dbReference type="EMBL" id="ETS87251.1"/>
    </source>
</evidence>
<dbReference type="InParanoid" id="W3XPU3"/>
<proteinExistence type="predicted"/>
<dbReference type="STRING" id="1229662.W3XPU3"/>
<dbReference type="OMA" id="NDILAPW"/>
<dbReference type="Proteomes" id="UP000030651">
    <property type="component" value="Unassembled WGS sequence"/>
</dbReference>
<keyword evidence="1" id="KW-0560">Oxidoreductase</keyword>
<dbReference type="Gene3D" id="3.40.50.720">
    <property type="entry name" value="NAD(P)-binding Rossmann-like Domain"/>
    <property type="match status" value="1"/>
</dbReference>
<organism evidence="2 3">
    <name type="scientific">Pestalotiopsis fici (strain W106-1 / CGMCC3.15140)</name>
    <dbReference type="NCBI Taxonomy" id="1229662"/>
    <lineage>
        <taxon>Eukaryota</taxon>
        <taxon>Fungi</taxon>
        <taxon>Dikarya</taxon>
        <taxon>Ascomycota</taxon>
        <taxon>Pezizomycotina</taxon>
        <taxon>Sordariomycetes</taxon>
        <taxon>Xylariomycetidae</taxon>
        <taxon>Amphisphaeriales</taxon>
        <taxon>Sporocadaceae</taxon>
        <taxon>Pestalotiopsis</taxon>
    </lineage>
</organism>
<sequence length="334" mass="36428">MPGGDGTPLHMAKFILAQLFTNAPKPTTSFAGQTIIITGSNTGLGYEGAKHVLTLGCAKLIIAVRSVEKGETAKRSLVQATHVDPSIIEVWPMDLASYESVQAFAERADRELERLDVLLENAGVASVEWNTVRDNERMVTVNVVSTFLLAFLLLPKLRATAARYNVKTHLTIVTSDTHFLIDFKEAEASEGIFNRLNNKEKSAGEVADRYPTTKLMQVFLVRELAARLPLDSNSVIINCTNPGMCHSELSREIDSLQVRVLKFILARTSEQGSRNLVAGACGGAGTHGQYLDVGKVRTPATVVVGPGGEERQKRLYDELVKKLEKIVPGVTTKL</sequence>
<dbReference type="PANTHER" id="PTHR43157:SF31">
    <property type="entry name" value="PHOSPHATIDYLINOSITOL-GLYCAN BIOSYNTHESIS CLASS F PROTEIN"/>
    <property type="match status" value="1"/>
</dbReference>
<dbReference type="GO" id="GO:0016491">
    <property type="term" value="F:oxidoreductase activity"/>
    <property type="evidence" value="ECO:0007669"/>
    <property type="project" value="UniProtKB-KW"/>
</dbReference>
<accession>W3XPU3</accession>
<dbReference type="KEGG" id="pfy:PFICI_01079"/>
<dbReference type="eggNOG" id="KOG1208">
    <property type="taxonomic scope" value="Eukaryota"/>
</dbReference>